<accession>A0AA47ND80</accession>
<proteinExistence type="predicted"/>
<dbReference type="AlphaFoldDB" id="A0AA47ND80"/>
<gene>
    <name evidence="3" type="ORF">N1851_000346</name>
</gene>
<reference evidence="3" key="1">
    <citation type="journal article" date="2023" name="Front. Mar. Sci.">
        <title>A new Merluccius polli reference genome to investigate the effects of global change in West African waters.</title>
        <authorList>
            <person name="Mateo J.L."/>
            <person name="Blanco-Fernandez C."/>
            <person name="Garcia-Vazquez E."/>
            <person name="Machado-Schiaffino G."/>
        </authorList>
    </citation>
    <scope>NUCLEOTIDE SEQUENCE</scope>
    <source>
        <strain evidence="3">C29</strain>
        <tissue evidence="3">Fin</tissue>
    </source>
</reference>
<dbReference type="Gene3D" id="3.30.420.10">
    <property type="entry name" value="Ribonuclease H-like superfamily/Ribonuclease H"/>
    <property type="match status" value="1"/>
</dbReference>
<organism evidence="3 4">
    <name type="scientific">Merluccius polli</name>
    <name type="common">Benguela hake</name>
    <name type="synonym">Merluccius cadenati</name>
    <dbReference type="NCBI Taxonomy" id="89951"/>
    <lineage>
        <taxon>Eukaryota</taxon>
        <taxon>Metazoa</taxon>
        <taxon>Chordata</taxon>
        <taxon>Craniata</taxon>
        <taxon>Vertebrata</taxon>
        <taxon>Euteleostomi</taxon>
        <taxon>Actinopterygii</taxon>
        <taxon>Neopterygii</taxon>
        <taxon>Teleostei</taxon>
        <taxon>Neoteleostei</taxon>
        <taxon>Acanthomorphata</taxon>
        <taxon>Zeiogadaria</taxon>
        <taxon>Gadariae</taxon>
        <taxon>Gadiformes</taxon>
        <taxon>Gadoidei</taxon>
        <taxon>Merlucciidae</taxon>
        <taxon>Merluccius</taxon>
    </lineage>
</organism>
<evidence type="ECO:0000256" key="1">
    <source>
        <dbReference type="SAM" id="MobiDB-lite"/>
    </source>
</evidence>
<dbReference type="SUPFAM" id="SSF53098">
    <property type="entry name" value="Ribonuclease H-like"/>
    <property type="match status" value="1"/>
</dbReference>
<keyword evidence="4" id="KW-1185">Reference proteome</keyword>
<dbReference type="GO" id="GO:0015074">
    <property type="term" value="P:DNA integration"/>
    <property type="evidence" value="ECO:0007669"/>
    <property type="project" value="InterPro"/>
</dbReference>
<dbReference type="InterPro" id="IPR012337">
    <property type="entry name" value="RNaseH-like_sf"/>
</dbReference>
<dbReference type="PANTHER" id="PTHR47331:SF3">
    <property type="match status" value="1"/>
</dbReference>
<evidence type="ECO:0000313" key="4">
    <source>
        <dbReference type="Proteomes" id="UP001174136"/>
    </source>
</evidence>
<dbReference type="PANTHER" id="PTHR47331">
    <property type="entry name" value="PHD-TYPE DOMAIN-CONTAINING PROTEIN"/>
    <property type="match status" value="1"/>
</dbReference>
<sequence length="1015" mass="116133">MKTALGWVVNGPVHEECSPSADRMSASVNRISVQRLEEMLTNQYNHDFNERATEEMGLSREDRKFMEIAERSTVLQDNHYQLKLPFKGDVCLPNNYTVAKQRITGLKRKFLKNKQLFEEYSANISEMVNRGYAEEVPTKQLSGSSGKRSSSQERDSATFQGTSLNQQLLQGPNLNSTLLGVLLRFRQHPVAIMGDVQAMYHQVRVPLEDRDCLRFLWWPEGDLTKDVAVFRMTVHLFGAVSSPSCAIFALRKTADDRQADFPEEVVATVKENFYVDDCLKSVESEEEALSMVKHLTTLCQKGGFILTKWTSNSRTVLQALSEDQRAKDLKELDMDRDELPAERALGLRWCVEEDTFTFKLDMNQMSCTRRGMLFVSSSVYDPLGFLAPIMLPAKCMLQELCRKNIGWDDAIPQDLQDQWTRWLEELDMLSEFHVSRCIKPKGFGDIVQAQLHHFSDASESGYGAVTYLRMQNNQNDDWPCDVVDTVIRQDDPEVKKEAVVNAVNVNTTSDSTSYLISYFSDWRNGKVSVAWLLRLRKLLLYRVRRRKEPDTASSTQSSTELKGGLTVENLSESESAIFRFCQRQRFDEETAALSAGKTVSKQSVLYKLDPRLEDGLIRVGGRLARGSLPEEAKHPLILAKDQHVATLLLHDLHQWLGHSGRNHMLSTLRREYWVTGANSAVRGIVAECCICRRYHARMMGQKMADLPKERVLPDHPPFTNVGLDYFGPIEVRKGRGTVKRYGVIFTCLSSRAVHLEVASSLDTDACINALRRFICRRGQVVHIQSDNGTNFIGAERELREAVSSLNQTQIEGAMRQKGIKWSFNPPAASHFGGVWERVIRMVRRILKSVLRQQRLDDDGLHTVMCEAEAILNDRPITKLSDDPHDLEPLTPNHILLMKGKTSLPPGLFDDHDLYVRRRWRQVQYISDLFWKRWIREYLPMLQERQKWNDRKENLKQGDIVIIMDPTAPRGSWPLARVLETYPDKWGLVRSVRLQTKNNKIERPVAKLCLLHEASG</sequence>
<dbReference type="InterPro" id="IPR043502">
    <property type="entry name" value="DNA/RNA_pol_sf"/>
</dbReference>
<dbReference type="Gene3D" id="1.10.340.70">
    <property type="match status" value="1"/>
</dbReference>
<dbReference type="SUPFAM" id="SSF56672">
    <property type="entry name" value="DNA/RNA polymerases"/>
    <property type="match status" value="1"/>
</dbReference>
<protein>
    <recommendedName>
        <fullName evidence="2">Integrase catalytic domain-containing protein</fullName>
    </recommendedName>
</protein>
<evidence type="ECO:0000313" key="3">
    <source>
        <dbReference type="EMBL" id="KAK0156349.1"/>
    </source>
</evidence>
<dbReference type="EMBL" id="JAOPHQ010000012">
    <property type="protein sequence ID" value="KAK0156349.1"/>
    <property type="molecule type" value="Genomic_DNA"/>
</dbReference>
<dbReference type="GO" id="GO:0003676">
    <property type="term" value="F:nucleic acid binding"/>
    <property type="evidence" value="ECO:0007669"/>
    <property type="project" value="InterPro"/>
</dbReference>
<feature type="region of interest" description="Disordered" evidence="1">
    <location>
        <begin position="135"/>
        <end position="157"/>
    </location>
</feature>
<dbReference type="Pfam" id="PF05380">
    <property type="entry name" value="Peptidase_A17"/>
    <property type="match status" value="1"/>
</dbReference>
<dbReference type="InterPro" id="IPR036397">
    <property type="entry name" value="RNaseH_sf"/>
</dbReference>
<feature type="domain" description="Integrase catalytic" evidence="2">
    <location>
        <begin position="712"/>
        <end position="899"/>
    </location>
</feature>
<dbReference type="InterPro" id="IPR001584">
    <property type="entry name" value="Integrase_cat-core"/>
</dbReference>
<feature type="compositionally biased region" description="Low complexity" evidence="1">
    <location>
        <begin position="139"/>
        <end position="149"/>
    </location>
</feature>
<dbReference type="CDD" id="cd01644">
    <property type="entry name" value="RT_pepA17"/>
    <property type="match status" value="1"/>
</dbReference>
<evidence type="ECO:0000259" key="2">
    <source>
        <dbReference type="PROSITE" id="PS50994"/>
    </source>
</evidence>
<dbReference type="InterPro" id="IPR040676">
    <property type="entry name" value="DUF5641"/>
</dbReference>
<dbReference type="InterPro" id="IPR008042">
    <property type="entry name" value="Retrotrans_Pao"/>
</dbReference>
<dbReference type="InterPro" id="IPR041588">
    <property type="entry name" value="Integrase_H2C2"/>
</dbReference>
<dbReference type="PROSITE" id="PS50994">
    <property type="entry name" value="INTEGRASE"/>
    <property type="match status" value="1"/>
</dbReference>
<dbReference type="Pfam" id="PF17921">
    <property type="entry name" value="Integrase_H2C2"/>
    <property type="match status" value="1"/>
</dbReference>
<dbReference type="Pfam" id="PF18701">
    <property type="entry name" value="DUF5641"/>
    <property type="match status" value="1"/>
</dbReference>
<name>A0AA47ND80_MERPO</name>
<dbReference type="Proteomes" id="UP001174136">
    <property type="component" value="Unassembled WGS sequence"/>
</dbReference>
<comment type="caution">
    <text evidence="3">The sequence shown here is derived from an EMBL/GenBank/DDBJ whole genome shotgun (WGS) entry which is preliminary data.</text>
</comment>